<feature type="signal peptide" evidence="1">
    <location>
        <begin position="1"/>
        <end position="24"/>
    </location>
</feature>
<protein>
    <submittedName>
        <fullName evidence="2">Uncharacterized protein</fullName>
    </submittedName>
</protein>
<feature type="chain" id="PRO_5022677962" evidence="1">
    <location>
        <begin position="25"/>
        <end position="72"/>
    </location>
</feature>
<evidence type="ECO:0000313" key="3">
    <source>
        <dbReference type="Proteomes" id="UP000324222"/>
    </source>
</evidence>
<dbReference type="EMBL" id="VSRR010005256">
    <property type="protein sequence ID" value="MPC41968.1"/>
    <property type="molecule type" value="Genomic_DNA"/>
</dbReference>
<sequence>MYKKYSKLLSLALLTLYRVRPKLAKELQSEIEGSSLGKVRLRAEDNVSVHYSSEAHLLKYEGLGHNKALTSF</sequence>
<reference evidence="2 3" key="1">
    <citation type="submission" date="2019-05" db="EMBL/GenBank/DDBJ databases">
        <title>Another draft genome of Portunus trituberculatus and its Hox gene families provides insights of decapod evolution.</title>
        <authorList>
            <person name="Jeong J.-H."/>
            <person name="Song I."/>
            <person name="Kim S."/>
            <person name="Choi T."/>
            <person name="Kim D."/>
            <person name="Ryu S."/>
            <person name="Kim W."/>
        </authorList>
    </citation>
    <scope>NUCLEOTIDE SEQUENCE [LARGE SCALE GENOMIC DNA]</scope>
    <source>
        <tissue evidence="2">Muscle</tissue>
    </source>
</reference>
<keyword evidence="3" id="KW-1185">Reference proteome</keyword>
<accession>A0A5B7FA49</accession>
<gene>
    <name evidence="2" type="ORF">E2C01_035578</name>
</gene>
<evidence type="ECO:0000313" key="2">
    <source>
        <dbReference type="EMBL" id="MPC41968.1"/>
    </source>
</evidence>
<dbReference type="AlphaFoldDB" id="A0A5B7FA49"/>
<evidence type="ECO:0000256" key="1">
    <source>
        <dbReference type="SAM" id="SignalP"/>
    </source>
</evidence>
<proteinExistence type="predicted"/>
<organism evidence="2 3">
    <name type="scientific">Portunus trituberculatus</name>
    <name type="common">Swimming crab</name>
    <name type="synonym">Neptunus trituberculatus</name>
    <dbReference type="NCBI Taxonomy" id="210409"/>
    <lineage>
        <taxon>Eukaryota</taxon>
        <taxon>Metazoa</taxon>
        <taxon>Ecdysozoa</taxon>
        <taxon>Arthropoda</taxon>
        <taxon>Crustacea</taxon>
        <taxon>Multicrustacea</taxon>
        <taxon>Malacostraca</taxon>
        <taxon>Eumalacostraca</taxon>
        <taxon>Eucarida</taxon>
        <taxon>Decapoda</taxon>
        <taxon>Pleocyemata</taxon>
        <taxon>Brachyura</taxon>
        <taxon>Eubrachyura</taxon>
        <taxon>Portunoidea</taxon>
        <taxon>Portunidae</taxon>
        <taxon>Portuninae</taxon>
        <taxon>Portunus</taxon>
    </lineage>
</organism>
<dbReference type="Proteomes" id="UP000324222">
    <property type="component" value="Unassembled WGS sequence"/>
</dbReference>
<comment type="caution">
    <text evidence="2">The sequence shown here is derived from an EMBL/GenBank/DDBJ whole genome shotgun (WGS) entry which is preliminary data.</text>
</comment>
<keyword evidence="1" id="KW-0732">Signal</keyword>
<name>A0A5B7FA49_PORTR</name>